<evidence type="ECO:0000313" key="2">
    <source>
        <dbReference type="EMBL" id="KAG0579042.1"/>
    </source>
</evidence>
<protein>
    <submittedName>
        <fullName evidence="2">Uncharacterized protein</fullName>
    </submittedName>
</protein>
<evidence type="ECO:0000256" key="1">
    <source>
        <dbReference type="SAM" id="MobiDB-lite"/>
    </source>
</evidence>
<dbReference type="AlphaFoldDB" id="A0A8T0I6G0"/>
<gene>
    <name evidence="2" type="ORF">KC19_4G067900</name>
</gene>
<reference evidence="2" key="1">
    <citation type="submission" date="2020-06" db="EMBL/GenBank/DDBJ databases">
        <title>WGS assembly of Ceratodon purpureus strain R40.</title>
        <authorList>
            <person name="Carey S.B."/>
            <person name="Jenkins J."/>
            <person name="Shu S."/>
            <person name="Lovell J.T."/>
            <person name="Sreedasyam A."/>
            <person name="Maumus F."/>
            <person name="Tiley G.P."/>
            <person name="Fernandez-Pozo N."/>
            <person name="Barry K."/>
            <person name="Chen C."/>
            <person name="Wang M."/>
            <person name="Lipzen A."/>
            <person name="Daum C."/>
            <person name="Saski C.A."/>
            <person name="Payton A.C."/>
            <person name="Mcbreen J.C."/>
            <person name="Conrad R.E."/>
            <person name="Kollar L.M."/>
            <person name="Olsson S."/>
            <person name="Huttunen S."/>
            <person name="Landis J.B."/>
            <person name="Wickett N.J."/>
            <person name="Johnson M.G."/>
            <person name="Rensing S.A."/>
            <person name="Grimwood J."/>
            <person name="Schmutz J."/>
            <person name="Mcdaniel S.F."/>
        </authorList>
    </citation>
    <scope>NUCLEOTIDE SEQUENCE</scope>
    <source>
        <strain evidence="2">R40</strain>
    </source>
</reference>
<accession>A0A8T0I6G0</accession>
<feature type="compositionally biased region" description="Basic and acidic residues" evidence="1">
    <location>
        <begin position="73"/>
        <end position="84"/>
    </location>
</feature>
<proteinExistence type="predicted"/>
<feature type="region of interest" description="Disordered" evidence="1">
    <location>
        <begin position="73"/>
        <end position="109"/>
    </location>
</feature>
<evidence type="ECO:0000313" key="3">
    <source>
        <dbReference type="Proteomes" id="UP000822688"/>
    </source>
</evidence>
<sequence length="133" mass="15591">MIDAFKAEDRRRLFTIRKQRKSMMVPCAPKARQVKGPNRNASARKAHELHNCRNHKHNRGSNDGGFPARFRRERYAHSFEDAHQTPRGTHRNPKLSSTSHRSSYTSQVELSRPLRLHIKQLQLTHMKRQSMIS</sequence>
<dbReference type="Proteomes" id="UP000822688">
    <property type="component" value="Chromosome 4"/>
</dbReference>
<feature type="compositionally biased region" description="Low complexity" evidence="1">
    <location>
        <begin position="96"/>
        <end position="106"/>
    </location>
</feature>
<organism evidence="2 3">
    <name type="scientific">Ceratodon purpureus</name>
    <name type="common">Fire moss</name>
    <name type="synonym">Dicranum purpureum</name>
    <dbReference type="NCBI Taxonomy" id="3225"/>
    <lineage>
        <taxon>Eukaryota</taxon>
        <taxon>Viridiplantae</taxon>
        <taxon>Streptophyta</taxon>
        <taxon>Embryophyta</taxon>
        <taxon>Bryophyta</taxon>
        <taxon>Bryophytina</taxon>
        <taxon>Bryopsida</taxon>
        <taxon>Dicranidae</taxon>
        <taxon>Pseudoditrichales</taxon>
        <taxon>Ditrichaceae</taxon>
        <taxon>Ceratodon</taxon>
    </lineage>
</organism>
<dbReference type="EMBL" id="CM026424">
    <property type="protein sequence ID" value="KAG0579042.1"/>
    <property type="molecule type" value="Genomic_DNA"/>
</dbReference>
<keyword evidence="3" id="KW-1185">Reference proteome</keyword>
<comment type="caution">
    <text evidence="2">The sequence shown here is derived from an EMBL/GenBank/DDBJ whole genome shotgun (WGS) entry which is preliminary data.</text>
</comment>
<name>A0A8T0I6G0_CERPU</name>